<gene>
    <name evidence="1" type="ORF">ERUC_LOCUS26007</name>
</gene>
<name>A0ABC8KM01_ERUVS</name>
<dbReference type="Proteomes" id="UP001642260">
    <property type="component" value="Unassembled WGS sequence"/>
</dbReference>
<protein>
    <submittedName>
        <fullName evidence="1">Uncharacterized protein</fullName>
    </submittedName>
</protein>
<sequence>MLRSFRSINKIYDFYDERKRRFKIFTYPIASTCGSLSAVIDKENLCMQRGLSPNWKSEKSEGWSDSDQ</sequence>
<organism evidence="1 2">
    <name type="scientific">Eruca vesicaria subsp. sativa</name>
    <name type="common">Garden rocket</name>
    <name type="synonym">Eruca sativa</name>
    <dbReference type="NCBI Taxonomy" id="29727"/>
    <lineage>
        <taxon>Eukaryota</taxon>
        <taxon>Viridiplantae</taxon>
        <taxon>Streptophyta</taxon>
        <taxon>Embryophyta</taxon>
        <taxon>Tracheophyta</taxon>
        <taxon>Spermatophyta</taxon>
        <taxon>Magnoliopsida</taxon>
        <taxon>eudicotyledons</taxon>
        <taxon>Gunneridae</taxon>
        <taxon>Pentapetalae</taxon>
        <taxon>rosids</taxon>
        <taxon>malvids</taxon>
        <taxon>Brassicales</taxon>
        <taxon>Brassicaceae</taxon>
        <taxon>Brassiceae</taxon>
        <taxon>Eruca</taxon>
    </lineage>
</organism>
<reference evidence="1 2" key="1">
    <citation type="submission" date="2022-03" db="EMBL/GenBank/DDBJ databases">
        <authorList>
            <person name="Macdonald S."/>
            <person name="Ahmed S."/>
            <person name="Newling K."/>
        </authorList>
    </citation>
    <scope>NUCLEOTIDE SEQUENCE [LARGE SCALE GENOMIC DNA]</scope>
</reference>
<keyword evidence="2" id="KW-1185">Reference proteome</keyword>
<dbReference type="EMBL" id="CAKOAT010281822">
    <property type="protein sequence ID" value="CAH8360251.1"/>
    <property type="molecule type" value="Genomic_DNA"/>
</dbReference>
<dbReference type="AlphaFoldDB" id="A0ABC8KM01"/>
<evidence type="ECO:0000313" key="2">
    <source>
        <dbReference type="Proteomes" id="UP001642260"/>
    </source>
</evidence>
<comment type="caution">
    <text evidence="1">The sequence shown here is derived from an EMBL/GenBank/DDBJ whole genome shotgun (WGS) entry which is preliminary data.</text>
</comment>
<proteinExistence type="predicted"/>
<accession>A0ABC8KM01</accession>
<evidence type="ECO:0000313" key="1">
    <source>
        <dbReference type="EMBL" id="CAH8360251.1"/>
    </source>
</evidence>
<feature type="non-terminal residue" evidence="1">
    <location>
        <position position="68"/>
    </location>
</feature>